<dbReference type="Proteomes" id="UP001519887">
    <property type="component" value="Unassembled WGS sequence"/>
</dbReference>
<dbReference type="SUPFAM" id="SSF53448">
    <property type="entry name" value="Nucleotide-diphospho-sugar transferases"/>
    <property type="match status" value="1"/>
</dbReference>
<dbReference type="Pfam" id="PF00483">
    <property type="entry name" value="NTP_transferase"/>
    <property type="match status" value="1"/>
</dbReference>
<sequence length="434" mass="47290">MKIILLSGGSGKRLWPLSSESRSKQFLQLLQDQDGQQISMVQHTMNHLKQLGLDHEVVVAASARQVELLHKQLGTHIQSTVEPERKDTYPAILLSCAYLATEMKTSPDETVIVLPVDHHTELIFYQKLFELDKLIQSESARLGLIGIRPSTPSGKFGYILPEEQTGEPGEPVAIREFIEKPEEAHALALINQGALWNCGVFAFRLSSMIKEITKRGLPTDYGELRGQYALLPAISFDYEVVERETSLSALVYDGIWSDMGTWDALSHSMDNAIYGAGLLDHNCMNTNVINELPVPVLVTGVNDAVVVAGHDGILVAGKHASGGLKPLLELMQGQARDAGGDTSYGWTRTVDMIVADGHIAARTQRLHVIAGGQIDCTARETAAITWVLLTGNGSYLYSGENRALSEGQNVQPLPGGVFQADTSCDLLEIRVTPA</sequence>
<comment type="caution">
    <text evidence="2">The sequence shown here is derived from an EMBL/GenBank/DDBJ whole genome shotgun (WGS) entry which is preliminary data.</text>
</comment>
<dbReference type="PANTHER" id="PTHR46390">
    <property type="entry name" value="MANNOSE-1-PHOSPHATE GUANYLYLTRANSFERASE"/>
    <property type="match status" value="1"/>
</dbReference>
<dbReference type="Gene3D" id="3.90.550.10">
    <property type="entry name" value="Spore Coat Polysaccharide Biosynthesis Protein SpsA, Chain A"/>
    <property type="match status" value="1"/>
</dbReference>
<name>A0ABS7C6C7_9BACL</name>
<dbReference type="InterPro" id="IPR029044">
    <property type="entry name" value="Nucleotide-diphossugar_trans"/>
</dbReference>
<dbReference type="SUPFAM" id="SSF159283">
    <property type="entry name" value="Guanosine diphospho-D-mannose pyrophosphorylase/mannose-6-phosphate isomerase linker domain"/>
    <property type="match status" value="1"/>
</dbReference>
<dbReference type="PANTHER" id="PTHR46390:SF1">
    <property type="entry name" value="MANNOSE-1-PHOSPHATE GUANYLYLTRANSFERASE"/>
    <property type="match status" value="1"/>
</dbReference>
<dbReference type="EMBL" id="JAHZIK010000584">
    <property type="protein sequence ID" value="MBW7456461.1"/>
    <property type="molecule type" value="Genomic_DNA"/>
</dbReference>
<evidence type="ECO:0000313" key="2">
    <source>
        <dbReference type="EMBL" id="MBW7456461.1"/>
    </source>
</evidence>
<dbReference type="InterPro" id="IPR005835">
    <property type="entry name" value="NTP_transferase_dom"/>
</dbReference>
<dbReference type="GO" id="GO:0016779">
    <property type="term" value="F:nucleotidyltransferase activity"/>
    <property type="evidence" value="ECO:0007669"/>
    <property type="project" value="UniProtKB-KW"/>
</dbReference>
<gene>
    <name evidence="2" type="ORF">K0U00_20710</name>
</gene>
<evidence type="ECO:0000259" key="1">
    <source>
        <dbReference type="Pfam" id="PF00483"/>
    </source>
</evidence>
<keyword evidence="2" id="KW-0548">Nucleotidyltransferase</keyword>
<protein>
    <submittedName>
        <fullName evidence="2">Mannose-1-phosphate guanylyltransferase</fullName>
    </submittedName>
</protein>
<feature type="domain" description="Nucleotidyl transferase" evidence="1">
    <location>
        <begin position="3"/>
        <end position="267"/>
    </location>
</feature>
<evidence type="ECO:0000313" key="3">
    <source>
        <dbReference type="Proteomes" id="UP001519887"/>
    </source>
</evidence>
<keyword evidence="3" id="KW-1185">Reference proteome</keyword>
<dbReference type="RefSeq" id="WP_210045191.1">
    <property type="nucleotide sequence ID" value="NZ_JBHLVU010000013.1"/>
</dbReference>
<reference evidence="2 3" key="1">
    <citation type="submission" date="2021-07" db="EMBL/GenBank/DDBJ databases">
        <title>Paenibacillus radiodurans sp. nov., isolated from the southeastern edge of Tengger Desert.</title>
        <authorList>
            <person name="Zhang G."/>
        </authorList>
    </citation>
    <scope>NUCLEOTIDE SEQUENCE [LARGE SCALE GENOMIC DNA]</scope>
    <source>
        <strain evidence="2 3">CCM 7311</strain>
    </source>
</reference>
<dbReference type="InterPro" id="IPR051161">
    <property type="entry name" value="Mannose-6P_isomerase_type2"/>
</dbReference>
<organism evidence="2 3">
    <name type="scientific">Paenibacillus sepulcri</name>
    <dbReference type="NCBI Taxonomy" id="359917"/>
    <lineage>
        <taxon>Bacteria</taxon>
        <taxon>Bacillati</taxon>
        <taxon>Bacillota</taxon>
        <taxon>Bacilli</taxon>
        <taxon>Bacillales</taxon>
        <taxon>Paenibacillaceae</taxon>
        <taxon>Paenibacillus</taxon>
    </lineage>
</organism>
<proteinExistence type="predicted"/>
<keyword evidence="2" id="KW-0808">Transferase</keyword>
<accession>A0ABS7C6C7</accession>